<evidence type="ECO:0000313" key="1">
    <source>
        <dbReference type="EMBL" id="CAB4120806.1"/>
    </source>
</evidence>
<reference evidence="1" key="1">
    <citation type="submission" date="2020-04" db="EMBL/GenBank/DDBJ databases">
        <authorList>
            <person name="Chiriac C."/>
            <person name="Salcher M."/>
            <person name="Ghai R."/>
            <person name="Kavagutti S V."/>
        </authorList>
    </citation>
    <scope>NUCLEOTIDE SEQUENCE</scope>
</reference>
<name>A0A6J5KHY0_9CAUD</name>
<accession>A0A6J5KHY0</accession>
<protein>
    <submittedName>
        <fullName evidence="1">Uncharacterized protein</fullName>
    </submittedName>
</protein>
<organism evidence="1">
    <name type="scientific">uncultured Caudovirales phage</name>
    <dbReference type="NCBI Taxonomy" id="2100421"/>
    <lineage>
        <taxon>Viruses</taxon>
        <taxon>Duplodnaviria</taxon>
        <taxon>Heunggongvirae</taxon>
        <taxon>Uroviricota</taxon>
        <taxon>Caudoviricetes</taxon>
        <taxon>Peduoviridae</taxon>
        <taxon>Maltschvirus</taxon>
        <taxon>Maltschvirus maltsch</taxon>
    </lineage>
</organism>
<gene>
    <name evidence="1" type="ORF">UFOVP5_43</name>
</gene>
<sequence length="67" mass="7502">MSRRRAIPEPYKLTKKVARQQLAALLVGTSTKALHGYLTVESLCRTTGLPEAEVRVKLQEAREARPL</sequence>
<proteinExistence type="predicted"/>
<dbReference type="EMBL" id="LR796135">
    <property type="protein sequence ID" value="CAB4120806.1"/>
    <property type="molecule type" value="Genomic_DNA"/>
</dbReference>